<organism evidence="1 2">
    <name type="scientific">Penicillium desertorum</name>
    <dbReference type="NCBI Taxonomy" id="1303715"/>
    <lineage>
        <taxon>Eukaryota</taxon>
        <taxon>Fungi</taxon>
        <taxon>Dikarya</taxon>
        <taxon>Ascomycota</taxon>
        <taxon>Pezizomycotina</taxon>
        <taxon>Eurotiomycetes</taxon>
        <taxon>Eurotiomycetidae</taxon>
        <taxon>Eurotiales</taxon>
        <taxon>Aspergillaceae</taxon>
        <taxon>Penicillium</taxon>
    </lineage>
</organism>
<proteinExistence type="predicted"/>
<dbReference type="AlphaFoldDB" id="A0A9X0BVJ7"/>
<reference evidence="1" key="1">
    <citation type="submission" date="2022-12" db="EMBL/GenBank/DDBJ databases">
        <authorList>
            <person name="Petersen C."/>
        </authorList>
    </citation>
    <scope>NUCLEOTIDE SEQUENCE</scope>
    <source>
        <strain evidence="1">IBT 17660</strain>
    </source>
</reference>
<gene>
    <name evidence="1" type="ORF">N7530_000347</name>
</gene>
<reference evidence="1" key="2">
    <citation type="journal article" date="2023" name="IMA Fungus">
        <title>Comparative genomic study of the Penicillium genus elucidates a diverse pangenome and 15 lateral gene transfer events.</title>
        <authorList>
            <person name="Petersen C."/>
            <person name="Sorensen T."/>
            <person name="Nielsen M.R."/>
            <person name="Sondergaard T.E."/>
            <person name="Sorensen J.L."/>
            <person name="Fitzpatrick D.A."/>
            <person name="Frisvad J.C."/>
            <person name="Nielsen K.L."/>
        </authorList>
    </citation>
    <scope>NUCLEOTIDE SEQUENCE</scope>
    <source>
        <strain evidence="1">IBT 17660</strain>
    </source>
</reference>
<dbReference type="Proteomes" id="UP001147760">
    <property type="component" value="Unassembled WGS sequence"/>
</dbReference>
<protein>
    <submittedName>
        <fullName evidence="1">Uncharacterized protein</fullName>
    </submittedName>
</protein>
<name>A0A9X0BVJ7_9EURO</name>
<evidence type="ECO:0000313" key="1">
    <source>
        <dbReference type="EMBL" id="KAJ5486047.1"/>
    </source>
</evidence>
<evidence type="ECO:0000313" key="2">
    <source>
        <dbReference type="Proteomes" id="UP001147760"/>
    </source>
</evidence>
<sequence>MNGSGLPPRSWTRFNSRSASDVGDVSFEASMFSREVLQIPLVIRKRREHSIVVYDYMQRVHANPCQRRTQPGDVPFLRTVGYLISVFKVLRCPRRFY</sequence>
<keyword evidence="2" id="KW-1185">Reference proteome</keyword>
<dbReference type="EMBL" id="JAPWDO010000001">
    <property type="protein sequence ID" value="KAJ5486047.1"/>
    <property type="molecule type" value="Genomic_DNA"/>
</dbReference>
<accession>A0A9X0BVJ7</accession>
<comment type="caution">
    <text evidence="1">The sequence shown here is derived from an EMBL/GenBank/DDBJ whole genome shotgun (WGS) entry which is preliminary data.</text>
</comment>